<accession>A0AAX0RXR9</accession>
<comment type="caution">
    <text evidence="1">The sequence shown here is derived from an EMBL/GenBank/DDBJ whole genome shotgun (WGS) entry which is preliminary data.</text>
</comment>
<name>A0AAX0RXR9_9BACI</name>
<gene>
    <name evidence="1" type="ORF">CN689_24450</name>
</gene>
<proteinExistence type="predicted"/>
<evidence type="ECO:0000313" key="1">
    <source>
        <dbReference type="EMBL" id="PEJ27066.1"/>
    </source>
</evidence>
<reference evidence="1 2" key="1">
    <citation type="submission" date="2017-09" db="EMBL/GenBank/DDBJ databases">
        <title>Large-scale bioinformatics analysis of Bacillus genomes uncovers conserved roles of natural products in bacterial physiology.</title>
        <authorList>
            <consortium name="Agbiome Team Llc"/>
            <person name="Bleich R.M."/>
            <person name="Kirk G.J."/>
            <person name="Santa Maria K.C."/>
            <person name="Allen S.E."/>
            <person name="Farag S."/>
            <person name="Shank E.A."/>
            <person name="Bowers A."/>
        </authorList>
    </citation>
    <scope>NUCLEOTIDE SEQUENCE [LARGE SCALE GENOMIC DNA]</scope>
    <source>
        <strain evidence="1 2">AFS003229</strain>
    </source>
</reference>
<dbReference type="AlphaFoldDB" id="A0AAX0RXR9"/>
<dbReference type="Proteomes" id="UP000220106">
    <property type="component" value="Unassembled WGS sequence"/>
</dbReference>
<protein>
    <submittedName>
        <fullName evidence="1">Uncharacterized protein</fullName>
    </submittedName>
</protein>
<organism evidence="1 2">
    <name type="scientific">Peribacillus butanolivorans</name>
    <dbReference type="NCBI Taxonomy" id="421767"/>
    <lineage>
        <taxon>Bacteria</taxon>
        <taxon>Bacillati</taxon>
        <taxon>Bacillota</taxon>
        <taxon>Bacilli</taxon>
        <taxon>Bacillales</taxon>
        <taxon>Bacillaceae</taxon>
        <taxon>Peribacillus</taxon>
    </lineage>
</organism>
<evidence type="ECO:0000313" key="2">
    <source>
        <dbReference type="Proteomes" id="UP000220106"/>
    </source>
</evidence>
<sequence>MRVKMSESTKKEGATLKLHLHPPTKQFLISRMTSIATLQILKKYSKRLMSLKYLHNILFL</sequence>
<dbReference type="EMBL" id="NUEQ01000104">
    <property type="protein sequence ID" value="PEJ27066.1"/>
    <property type="molecule type" value="Genomic_DNA"/>
</dbReference>